<keyword evidence="3 5" id="KW-0067">ATP-binding</keyword>
<proteinExistence type="predicted"/>
<dbReference type="Proteomes" id="UP000664779">
    <property type="component" value="Unassembled WGS sequence"/>
</dbReference>
<dbReference type="Pfam" id="PF00005">
    <property type="entry name" value="ABC_tran"/>
    <property type="match status" value="1"/>
</dbReference>
<dbReference type="Gene3D" id="3.40.50.300">
    <property type="entry name" value="P-loop containing nucleotide triphosphate hydrolases"/>
    <property type="match status" value="1"/>
</dbReference>
<evidence type="ECO:0000256" key="3">
    <source>
        <dbReference type="ARBA" id="ARBA00022840"/>
    </source>
</evidence>
<dbReference type="AlphaFoldDB" id="A0A939J5C8"/>
<dbReference type="CDD" id="cd03219">
    <property type="entry name" value="ABC_Mj1267_LivG_branched"/>
    <property type="match status" value="1"/>
</dbReference>
<evidence type="ECO:0000313" key="5">
    <source>
        <dbReference type="EMBL" id="MBO0343942.1"/>
    </source>
</evidence>
<keyword evidence="2" id="KW-0547">Nucleotide-binding</keyword>
<evidence type="ECO:0000313" key="6">
    <source>
        <dbReference type="Proteomes" id="UP000664779"/>
    </source>
</evidence>
<dbReference type="PANTHER" id="PTHR45772">
    <property type="entry name" value="CONSERVED COMPONENT OF ABC TRANSPORTER FOR NATURAL AMINO ACIDS-RELATED"/>
    <property type="match status" value="1"/>
</dbReference>
<dbReference type="EMBL" id="JAFLNF010000001">
    <property type="protein sequence ID" value="MBO0343942.1"/>
    <property type="molecule type" value="Genomic_DNA"/>
</dbReference>
<organism evidence="5 6">
    <name type="scientific">Roseibium limicola</name>
    <dbReference type="NCBI Taxonomy" id="2816037"/>
    <lineage>
        <taxon>Bacteria</taxon>
        <taxon>Pseudomonadati</taxon>
        <taxon>Pseudomonadota</taxon>
        <taxon>Alphaproteobacteria</taxon>
        <taxon>Hyphomicrobiales</taxon>
        <taxon>Stappiaceae</taxon>
        <taxon>Roseibium</taxon>
    </lineage>
</organism>
<feature type="domain" description="ABC transporter" evidence="4">
    <location>
        <begin position="12"/>
        <end position="253"/>
    </location>
</feature>
<name>A0A939J5C8_9HYPH</name>
<dbReference type="RefSeq" id="WP_206937763.1">
    <property type="nucleotide sequence ID" value="NZ_JAFLNF010000001.1"/>
</dbReference>
<sequence length="257" mass="27786">MSTLHSQTGFALQLTDVTKSFGEISVMKGVNLAIKAGERHAVIGPNGAGKSTLFNLISGMFPVTSGDIALNGRSIVGLPPYQINRSGLARSFQITNIFPRLSVFENLRIGVLARHNVRFGLFQPVSRMRRINDEARAILAEVGLDARAADMAGDLTYSEQRALEIGMTLTTGADVILLDEPTAGMSREETAQAVELIRSVTEGKTLLMVEHDMSVVFSLCDRVSVLVYGNILATDTPKAISENREVQEAYLGEETAS</sequence>
<dbReference type="GO" id="GO:0005524">
    <property type="term" value="F:ATP binding"/>
    <property type="evidence" value="ECO:0007669"/>
    <property type="project" value="UniProtKB-KW"/>
</dbReference>
<dbReference type="GO" id="GO:0016887">
    <property type="term" value="F:ATP hydrolysis activity"/>
    <property type="evidence" value="ECO:0007669"/>
    <property type="project" value="InterPro"/>
</dbReference>
<protein>
    <submittedName>
        <fullName evidence="5">ABC transporter ATP-binding protein</fullName>
    </submittedName>
</protein>
<gene>
    <name evidence="5" type="ORF">J0X15_01820</name>
</gene>
<reference evidence="5" key="1">
    <citation type="submission" date="2021-03" db="EMBL/GenBank/DDBJ databases">
        <title>Roseibium sp. CAU 1637 isolated from Incheon.</title>
        <authorList>
            <person name="Kim W."/>
        </authorList>
    </citation>
    <scope>NUCLEOTIDE SEQUENCE</scope>
    <source>
        <strain evidence="5">CAU 1637</strain>
    </source>
</reference>
<dbReference type="GO" id="GO:0005886">
    <property type="term" value="C:plasma membrane"/>
    <property type="evidence" value="ECO:0007669"/>
    <property type="project" value="TreeGrafter"/>
</dbReference>
<dbReference type="InterPro" id="IPR027417">
    <property type="entry name" value="P-loop_NTPase"/>
</dbReference>
<dbReference type="InterPro" id="IPR003439">
    <property type="entry name" value="ABC_transporter-like_ATP-bd"/>
</dbReference>
<keyword evidence="1" id="KW-0813">Transport</keyword>
<dbReference type="Pfam" id="PF12399">
    <property type="entry name" value="BCA_ABC_TP_C"/>
    <property type="match status" value="1"/>
</dbReference>
<accession>A0A939J5C8</accession>
<dbReference type="PROSITE" id="PS50893">
    <property type="entry name" value="ABC_TRANSPORTER_2"/>
    <property type="match status" value="1"/>
</dbReference>
<comment type="caution">
    <text evidence="5">The sequence shown here is derived from an EMBL/GenBank/DDBJ whole genome shotgun (WGS) entry which is preliminary data.</text>
</comment>
<dbReference type="PANTHER" id="PTHR45772:SF3">
    <property type="entry name" value="ABC TRANSPORTER ATP-BINDING PROTEIN"/>
    <property type="match status" value="1"/>
</dbReference>
<dbReference type="InterPro" id="IPR003593">
    <property type="entry name" value="AAA+_ATPase"/>
</dbReference>
<keyword evidence="6" id="KW-1185">Reference proteome</keyword>
<dbReference type="SUPFAM" id="SSF52540">
    <property type="entry name" value="P-loop containing nucleoside triphosphate hydrolases"/>
    <property type="match status" value="1"/>
</dbReference>
<evidence type="ECO:0000256" key="1">
    <source>
        <dbReference type="ARBA" id="ARBA00022448"/>
    </source>
</evidence>
<dbReference type="InterPro" id="IPR051120">
    <property type="entry name" value="ABC_AA/LPS_Transport"/>
</dbReference>
<dbReference type="InterPro" id="IPR032823">
    <property type="entry name" value="BCA_ABC_TP_C"/>
</dbReference>
<evidence type="ECO:0000259" key="4">
    <source>
        <dbReference type="PROSITE" id="PS50893"/>
    </source>
</evidence>
<dbReference type="SMART" id="SM00382">
    <property type="entry name" value="AAA"/>
    <property type="match status" value="1"/>
</dbReference>
<evidence type="ECO:0000256" key="2">
    <source>
        <dbReference type="ARBA" id="ARBA00022741"/>
    </source>
</evidence>